<dbReference type="AlphaFoldDB" id="A0A829HGY4"/>
<dbReference type="InterPro" id="IPR018490">
    <property type="entry name" value="cNMP-bd_dom_sf"/>
</dbReference>
<evidence type="ECO:0000259" key="1">
    <source>
        <dbReference type="PROSITE" id="PS50042"/>
    </source>
</evidence>
<dbReference type="Gene3D" id="2.60.120.10">
    <property type="entry name" value="Jelly Rolls"/>
    <property type="match status" value="1"/>
</dbReference>
<dbReference type="Pfam" id="PF00027">
    <property type="entry name" value="cNMP_binding"/>
    <property type="match status" value="1"/>
</dbReference>
<dbReference type="Proteomes" id="UP000014523">
    <property type="component" value="Unassembled WGS sequence"/>
</dbReference>
<protein>
    <recommendedName>
        <fullName evidence="1">Cyclic nucleotide-binding domain-containing protein</fullName>
    </recommendedName>
</protein>
<feature type="domain" description="Cyclic nucleotide-binding" evidence="1">
    <location>
        <begin position="23"/>
        <end position="113"/>
    </location>
</feature>
<dbReference type="CDD" id="cd00038">
    <property type="entry name" value="CAP_ED"/>
    <property type="match status" value="1"/>
</dbReference>
<evidence type="ECO:0000313" key="3">
    <source>
        <dbReference type="Proteomes" id="UP000014523"/>
    </source>
</evidence>
<dbReference type="PROSITE" id="PS50042">
    <property type="entry name" value="CNMP_BINDING_3"/>
    <property type="match status" value="1"/>
</dbReference>
<name>A0A829HGY4_9GAMM</name>
<evidence type="ECO:0000313" key="2">
    <source>
        <dbReference type="EMBL" id="EPF80189.1"/>
    </source>
</evidence>
<proteinExistence type="predicted"/>
<dbReference type="GeneID" id="99060096"/>
<dbReference type="RefSeq" id="WP_016540584.1">
    <property type="nucleotide sequence ID" value="NZ_ASQH01000003.1"/>
</dbReference>
<reference evidence="2 3" key="1">
    <citation type="submission" date="2013-06" db="EMBL/GenBank/DDBJ databases">
        <title>The Genome Sequence of Acinetobacter gyllenbergii CIP 110306.</title>
        <authorList>
            <consortium name="The Broad Institute Genome Sequencing Platform"/>
            <consortium name="The Broad Institute Genome Sequencing Center for Infectious Disease"/>
            <person name="Cerqueira G."/>
            <person name="Feldgarden M."/>
            <person name="Courvalin P."/>
            <person name="Perichon B."/>
            <person name="Grillot-Courvalin C."/>
            <person name="Clermont D."/>
            <person name="Rocha E."/>
            <person name="Yoon E.-J."/>
            <person name="Nemec A."/>
            <person name="Young S.K."/>
            <person name="Zeng Q."/>
            <person name="Gargeya S."/>
            <person name="Fitzgerald M."/>
            <person name="Abouelleil A."/>
            <person name="Alvarado L."/>
            <person name="Berlin A.M."/>
            <person name="Chapman S.B."/>
            <person name="Dewar J."/>
            <person name="Goldberg J."/>
            <person name="Griggs A."/>
            <person name="Gujja S."/>
            <person name="Hansen M."/>
            <person name="Howarth C."/>
            <person name="Imamovic A."/>
            <person name="Larimer J."/>
            <person name="McCowan C."/>
            <person name="Murphy C."/>
            <person name="Pearson M."/>
            <person name="Priest M."/>
            <person name="Roberts A."/>
            <person name="Saif S."/>
            <person name="Shea T."/>
            <person name="Sykes S."/>
            <person name="Wortman J."/>
            <person name="Nusbaum C."/>
            <person name="Birren B."/>
        </authorList>
    </citation>
    <scope>NUCLEOTIDE SEQUENCE [LARGE SCALE GENOMIC DNA]</scope>
    <source>
        <strain evidence="2 3">CIP 110306</strain>
    </source>
</reference>
<organism evidence="2 3">
    <name type="scientific">Acinetobacter gyllenbergii CIP 110306 = MTCC 11365</name>
    <dbReference type="NCBI Taxonomy" id="1217657"/>
    <lineage>
        <taxon>Bacteria</taxon>
        <taxon>Pseudomonadati</taxon>
        <taxon>Pseudomonadota</taxon>
        <taxon>Gammaproteobacteria</taxon>
        <taxon>Moraxellales</taxon>
        <taxon>Moraxellaceae</taxon>
        <taxon>Acinetobacter</taxon>
    </lineage>
</organism>
<dbReference type="SMART" id="SM00100">
    <property type="entry name" value="cNMP"/>
    <property type="match status" value="1"/>
</dbReference>
<keyword evidence="3" id="KW-1185">Reference proteome</keyword>
<comment type="caution">
    <text evidence="2">The sequence shown here is derived from an EMBL/GenBank/DDBJ whole genome shotgun (WGS) entry which is preliminary data.</text>
</comment>
<accession>A0A829HGY4</accession>
<dbReference type="InterPro" id="IPR000595">
    <property type="entry name" value="cNMP-bd_dom"/>
</dbReference>
<dbReference type="InterPro" id="IPR014710">
    <property type="entry name" value="RmlC-like_jellyroll"/>
</dbReference>
<dbReference type="SUPFAM" id="SSF51206">
    <property type="entry name" value="cAMP-binding domain-like"/>
    <property type="match status" value="1"/>
</dbReference>
<sequence>MTTRTHQDIEIVSNTIFKYLISNQELLNHVMHHLEYQEFNDGELIAYAGQNVDGFSIISSGRVRYYYTMLDGKERNKAFFTQGQLIGSLSAYLTSQALPFSIQALGNVRLYKIPIKLVESLREKYPTEVELFIGRVAKELFIRNEQREAMLLTANAEQRYHWVLMNEPWIVDQVAQYHLASYLGIEAESLSRIKKKFSD</sequence>
<dbReference type="EMBL" id="ATGG01000017">
    <property type="protein sequence ID" value="EPF80189.1"/>
    <property type="molecule type" value="Genomic_DNA"/>
</dbReference>
<gene>
    <name evidence="2" type="ORF">F957_02262</name>
</gene>